<feature type="transmembrane region" description="Helical" evidence="2">
    <location>
        <begin position="204"/>
        <end position="228"/>
    </location>
</feature>
<feature type="transmembrane region" description="Helical" evidence="2">
    <location>
        <begin position="282"/>
        <end position="302"/>
    </location>
</feature>
<dbReference type="EMBL" id="CP110615">
    <property type="protein sequence ID" value="UZJ23453.1"/>
    <property type="molecule type" value="Genomic_DNA"/>
</dbReference>
<keyword evidence="2" id="KW-0472">Membrane</keyword>
<organism evidence="3 4">
    <name type="scientific">Rhodococcus antarcticus</name>
    <dbReference type="NCBI Taxonomy" id="2987751"/>
    <lineage>
        <taxon>Bacteria</taxon>
        <taxon>Bacillati</taxon>
        <taxon>Actinomycetota</taxon>
        <taxon>Actinomycetes</taxon>
        <taxon>Mycobacteriales</taxon>
        <taxon>Nocardiaceae</taxon>
        <taxon>Rhodococcus</taxon>
    </lineage>
</organism>
<accession>A0ABY6NWY2</accession>
<keyword evidence="2" id="KW-0812">Transmembrane</keyword>
<reference evidence="3" key="1">
    <citation type="submission" date="2022-10" db="EMBL/GenBank/DDBJ databases">
        <title>Rhodococcus sp.75.</title>
        <authorList>
            <person name="Sun M."/>
        </authorList>
    </citation>
    <scope>NUCLEOTIDE SEQUENCE</scope>
    <source>
        <strain evidence="3">75</strain>
    </source>
</reference>
<dbReference type="PANTHER" id="PTHR37305">
    <property type="entry name" value="INTEGRAL MEMBRANE PROTEIN-RELATED"/>
    <property type="match status" value="1"/>
</dbReference>
<evidence type="ECO:0000313" key="4">
    <source>
        <dbReference type="Proteomes" id="UP001164965"/>
    </source>
</evidence>
<keyword evidence="4" id="KW-1185">Reference proteome</keyword>
<sequence length="312" mass="32662">MSEPGAGTAAVPEVDNSRADTPRADTPRAGTPQADGRAAGYRAGRTLSVRTELRRQLTRRRTQISLGFLVLLPFLLALAFTFGNSSGSTSGGFVDLATSGGLNFTVFTLFVSTGFLLVVVVSLFFGDSVASEASWSSLRYLLAMPVPRARLLRQKAVVAGGVSLFGLVLLPAVALALGTAVYGANPVLNPLGEALGYGRGVGRLVLIVVFVALQLSWVAGLAMAMSVLTDAPLGAVGGAVMITILSQILDAIPALGGLRVWLPTHYANAWTALLSVDVDWDGMVRGTFSSLAYATVFGLVAWRRFATKDITS</sequence>
<dbReference type="Proteomes" id="UP001164965">
    <property type="component" value="Chromosome"/>
</dbReference>
<feature type="region of interest" description="Disordered" evidence="1">
    <location>
        <begin position="1"/>
        <end position="37"/>
    </location>
</feature>
<dbReference type="RefSeq" id="WP_265381560.1">
    <property type="nucleotide sequence ID" value="NZ_CP110615.1"/>
</dbReference>
<feature type="compositionally biased region" description="Basic and acidic residues" evidence="1">
    <location>
        <begin position="15"/>
        <end position="26"/>
    </location>
</feature>
<protein>
    <submittedName>
        <fullName evidence="3">ABC transporter permease</fullName>
    </submittedName>
</protein>
<proteinExistence type="predicted"/>
<dbReference type="Pfam" id="PF12730">
    <property type="entry name" value="ABC2_membrane_4"/>
    <property type="match status" value="1"/>
</dbReference>
<gene>
    <name evidence="3" type="ORF">RHODO2019_09405</name>
</gene>
<dbReference type="PANTHER" id="PTHR37305:SF1">
    <property type="entry name" value="MEMBRANE PROTEIN"/>
    <property type="match status" value="1"/>
</dbReference>
<evidence type="ECO:0000313" key="3">
    <source>
        <dbReference type="EMBL" id="UZJ23453.1"/>
    </source>
</evidence>
<feature type="transmembrane region" description="Helical" evidence="2">
    <location>
        <begin position="157"/>
        <end position="184"/>
    </location>
</feature>
<feature type="transmembrane region" description="Helical" evidence="2">
    <location>
        <begin position="240"/>
        <end position="262"/>
    </location>
</feature>
<evidence type="ECO:0000256" key="2">
    <source>
        <dbReference type="SAM" id="Phobius"/>
    </source>
</evidence>
<name>A0ABY6NWY2_9NOCA</name>
<evidence type="ECO:0000256" key="1">
    <source>
        <dbReference type="SAM" id="MobiDB-lite"/>
    </source>
</evidence>
<feature type="transmembrane region" description="Helical" evidence="2">
    <location>
        <begin position="102"/>
        <end position="125"/>
    </location>
</feature>
<feature type="transmembrane region" description="Helical" evidence="2">
    <location>
        <begin position="64"/>
        <end position="82"/>
    </location>
</feature>
<keyword evidence="2" id="KW-1133">Transmembrane helix</keyword>